<dbReference type="OrthoDB" id="9010662at2"/>
<name>A0A228IJR7_9BURK</name>
<organism evidence="1 2">
    <name type="scientific">Burkholderia aenigmatica</name>
    <dbReference type="NCBI Taxonomy" id="2015348"/>
    <lineage>
        <taxon>Bacteria</taxon>
        <taxon>Pseudomonadati</taxon>
        <taxon>Pseudomonadota</taxon>
        <taxon>Betaproteobacteria</taxon>
        <taxon>Burkholderiales</taxon>
        <taxon>Burkholderiaceae</taxon>
        <taxon>Burkholderia</taxon>
        <taxon>Burkholderia cepacia complex</taxon>
    </lineage>
</organism>
<reference evidence="2" key="1">
    <citation type="submission" date="2017-06" db="EMBL/GenBank/DDBJ databases">
        <authorList>
            <person name="LiPuma J."/>
            <person name="Spilker T."/>
        </authorList>
    </citation>
    <scope>NUCLEOTIDE SEQUENCE [LARGE SCALE GENOMIC DNA]</scope>
    <source>
        <strain evidence="2">AU17325</strain>
    </source>
</reference>
<dbReference type="AlphaFoldDB" id="A0A228IJR7"/>
<sequence>MSKSYPLEIENVGDDTYIVMSRGHHDPDEFMRKVREEGYDWPLGMPTHRWVKRTPANDGDHTCWYNFVEEGTRGAFPATYAHEAYGDDRYEIASTVAEGAKHE</sequence>
<gene>
    <name evidence="1" type="ORF">CFB84_24850</name>
</gene>
<dbReference type="EMBL" id="NKFA01000008">
    <property type="protein sequence ID" value="OXI42442.1"/>
    <property type="molecule type" value="Genomic_DNA"/>
</dbReference>
<evidence type="ECO:0000313" key="1">
    <source>
        <dbReference type="EMBL" id="OXI42442.1"/>
    </source>
</evidence>
<dbReference type="RefSeq" id="WP_089452385.1">
    <property type="nucleotide sequence ID" value="NZ_NKFA01000008.1"/>
</dbReference>
<proteinExistence type="predicted"/>
<accession>A0A228IJR7</accession>
<dbReference type="Proteomes" id="UP000214600">
    <property type="component" value="Unassembled WGS sequence"/>
</dbReference>
<protein>
    <submittedName>
        <fullName evidence="1">Uncharacterized protein</fullName>
    </submittedName>
</protein>
<comment type="caution">
    <text evidence="1">The sequence shown here is derived from an EMBL/GenBank/DDBJ whole genome shotgun (WGS) entry which is preliminary data.</text>
</comment>
<evidence type="ECO:0000313" key="2">
    <source>
        <dbReference type="Proteomes" id="UP000214600"/>
    </source>
</evidence>
<reference evidence="1 2" key="2">
    <citation type="submission" date="2017-08" db="EMBL/GenBank/DDBJ databases">
        <title>WGS of novel Burkholderia cepaca complex species.</title>
        <authorList>
            <person name="Lipuma J."/>
            <person name="Spilker T."/>
        </authorList>
    </citation>
    <scope>NUCLEOTIDE SEQUENCE [LARGE SCALE GENOMIC DNA]</scope>
    <source>
        <strain evidence="1 2">AU17325</strain>
    </source>
</reference>